<dbReference type="Gene3D" id="3.90.550.10">
    <property type="entry name" value="Spore Coat Polysaccharide Biosynthesis Protein SpsA, Chain A"/>
    <property type="match status" value="1"/>
</dbReference>
<evidence type="ECO:0000256" key="11">
    <source>
        <dbReference type="ARBA" id="ARBA00023136"/>
    </source>
</evidence>
<evidence type="ECO:0000256" key="7">
    <source>
        <dbReference type="ARBA" id="ARBA00022692"/>
    </source>
</evidence>
<evidence type="ECO:0000256" key="3">
    <source>
        <dbReference type="ARBA" id="ARBA00006739"/>
    </source>
</evidence>
<dbReference type="InterPro" id="IPR001173">
    <property type="entry name" value="Glyco_trans_2-like"/>
</dbReference>
<comment type="catalytic activity">
    <reaction evidence="12">
        <text>a di-trans,poly-cis-dolichyl phosphate + UDP-alpha-D-glucose = a di-trans,poly-cis-dolichyl beta-D-glucosyl phosphate + UDP</text>
        <dbReference type="Rhea" id="RHEA:15401"/>
        <dbReference type="Rhea" id="RHEA-COMP:19498"/>
        <dbReference type="Rhea" id="RHEA-COMP:19502"/>
        <dbReference type="ChEBI" id="CHEBI:57525"/>
        <dbReference type="ChEBI" id="CHEBI:57683"/>
        <dbReference type="ChEBI" id="CHEBI:58223"/>
        <dbReference type="ChEBI" id="CHEBI:58885"/>
        <dbReference type="EC" id="2.4.1.117"/>
    </reaction>
    <physiologicalReaction direction="left-to-right" evidence="12">
        <dbReference type="Rhea" id="RHEA:15402"/>
    </physiologicalReaction>
</comment>
<feature type="domain" description="Glycosyltransferase 2-like" evidence="13">
    <location>
        <begin position="4"/>
        <end position="172"/>
    </location>
</feature>
<evidence type="ECO:0000256" key="8">
    <source>
        <dbReference type="ARBA" id="ARBA00022824"/>
    </source>
</evidence>
<evidence type="ECO:0000256" key="1">
    <source>
        <dbReference type="ARBA" id="ARBA00004389"/>
    </source>
</evidence>
<keyword evidence="5" id="KW-0328">Glycosyltransferase</keyword>
<keyword evidence="10" id="KW-1133">Transmembrane helix</keyword>
<accession>A0A656PN77</accession>
<comment type="similarity">
    <text evidence="3">Belongs to the glycosyltransferase 2 family.</text>
</comment>
<dbReference type="GO" id="GO:0006487">
    <property type="term" value="P:protein N-linked glycosylation"/>
    <property type="evidence" value="ECO:0007669"/>
    <property type="project" value="TreeGrafter"/>
</dbReference>
<dbReference type="EMBL" id="DQFB01000003">
    <property type="protein sequence ID" value="HCQ40280.1"/>
    <property type="molecule type" value="Genomic_DNA"/>
</dbReference>
<proteinExistence type="inferred from homology"/>
<dbReference type="EC" id="2.4.1.117" evidence="4"/>
<evidence type="ECO:0000256" key="6">
    <source>
        <dbReference type="ARBA" id="ARBA00022679"/>
    </source>
</evidence>
<keyword evidence="8" id="KW-0256">Endoplasmic reticulum</keyword>
<evidence type="ECO:0000256" key="9">
    <source>
        <dbReference type="ARBA" id="ARBA00022968"/>
    </source>
</evidence>
<evidence type="ECO:0000256" key="2">
    <source>
        <dbReference type="ARBA" id="ARBA00004922"/>
    </source>
</evidence>
<dbReference type="SUPFAM" id="SSF53448">
    <property type="entry name" value="Nucleotide-diphospho-sugar transferases"/>
    <property type="match status" value="1"/>
</dbReference>
<dbReference type="PANTHER" id="PTHR10859">
    <property type="entry name" value="GLYCOSYL TRANSFERASE"/>
    <property type="match status" value="1"/>
</dbReference>
<dbReference type="CDD" id="cd04188">
    <property type="entry name" value="DPG_synthase"/>
    <property type="match status" value="1"/>
</dbReference>
<organism evidence="14 15">
    <name type="scientific">candidate division WWE3 bacterium</name>
    <dbReference type="NCBI Taxonomy" id="2053526"/>
    <lineage>
        <taxon>Bacteria</taxon>
        <taxon>Katanobacteria</taxon>
    </lineage>
</organism>
<dbReference type="InterPro" id="IPR029044">
    <property type="entry name" value="Nucleotide-diphossugar_trans"/>
</dbReference>
<sequence length="252" mass="28276">MNYSIVIPAYNEADKISSSLTQAVNFMKIFTDTFEIIVVDDGSKDATAAIVEEYSVENPEVRVIRNSHKGKGFAVLTGMNAAVGDLIYMADADLSAPMSELKKLAIWVIDQNFDIAIASREGIGAERVGEPFYRHMMGRVFNLMIQIIALPGIRDSQCGFKLFRGSVAKDIFKRMRIYGKNMKELDKPYTGAWDVEVLYLAKKLGYNVKQVPIVWTHVKTTRVSAVRDSVKMAFDVLKIRLNDLMGLYNTAK</sequence>
<comment type="caution">
    <text evidence="14">The sequence shown here is derived from an EMBL/GenBank/DDBJ whole genome shotgun (WGS) entry which is preliminary data.</text>
</comment>
<dbReference type="AlphaFoldDB" id="A0A656PN77"/>
<keyword evidence="7" id="KW-0812">Transmembrane</keyword>
<gene>
    <name evidence="14" type="ORF">DIU24_01045</name>
</gene>
<evidence type="ECO:0000256" key="4">
    <source>
        <dbReference type="ARBA" id="ARBA00012583"/>
    </source>
</evidence>
<dbReference type="PANTHER" id="PTHR10859:SF91">
    <property type="entry name" value="DOLICHYL-PHOSPHATE BETA-GLUCOSYLTRANSFERASE"/>
    <property type="match status" value="1"/>
</dbReference>
<evidence type="ECO:0000313" key="15">
    <source>
        <dbReference type="Proteomes" id="UP000262056"/>
    </source>
</evidence>
<dbReference type="Proteomes" id="UP000262056">
    <property type="component" value="Unassembled WGS sequence"/>
</dbReference>
<reference evidence="14 15" key="1">
    <citation type="journal article" date="2018" name="Nat. Biotechnol.">
        <title>A standardized bacterial taxonomy based on genome phylogeny substantially revises the tree of life.</title>
        <authorList>
            <person name="Parks D.H."/>
            <person name="Chuvochina M."/>
            <person name="Waite D.W."/>
            <person name="Rinke C."/>
            <person name="Skarshewski A."/>
            <person name="Chaumeil P.A."/>
            <person name="Hugenholtz P."/>
        </authorList>
    </citation>
    <scope>NUCLEOTIDE SEQUENCE [LARGE SCALE GENOMIC DNA]</scope>
    <source>
        <strain evidence="14">UBA12021</strain>
    </source>
</reference>
<comment type="pathway">
    <text evidence="2">Protein modification; protein glycosylation.</text>
</comment>
<keyword evidence="11" id="KW-0472">Membrane</keyword>
<dbReference type="GO" id="GO:0004581">
    <property type="term" value="F:dolichyl-phosphate beta-glucosyltransferase activity"/>
    <property type="evidence" value="ECO:0007669"/>
    <property type="project" value="UniProtKB-EC"/>
</dbReference>
<evidence type="ECO:0000256" key="5">
    <source>
        <dbReference type="ARBA" id="ARBA00022676"/>
    </source>
</evidence>
<keyword evidence="6 14" id="KW-0808">Transferase</keyword>
<name>A0A656PN77_UNCKA</name>
<dbReference type="InterPro" id="IPR035518">
    <property type="entry name" value="DPG_synthase"/>
</dbReference>
<protein>
    <recommendedName>
        <fullName evidence="4">dolichyl-phosphate beta-glucosyltransferase</fullName>
        <ecNumber evidence="4">2.4.1.117</ecNumber>
    </recommendedName>
</protein>
<comment type="subcellular location">
    <subcellularLocation>
        <location evidence="1">Endoplasmic reticulum membrane</location>
        <topology evidence="1">Single-pass membrane protein</topology>
    </subcellularLocation>
</comment>
<evidence type="ECO:0000256" key="12">
    <source>
        <dbReference type="ARBA" id="ARBA00045097"/>
    </source>
</evidence>
<keyword evidence="9" id="KW-0735">Signal-anchor</keyword>
<evidence type="ECO:0000256" key="10">
    <source>
        <dbReference type="ARBA" id="ARBA00022989"/>
    </source>
</evidence>
<dbReference type="Pfam" id="PF00535">
    <property type="entry name" value="Glycos_transf_2"/>
    <property type="match status" value="1"/>
</dbReference>
<evidence type="ECO:0000313" key="14">
    <source>
        <dbReference type="EMBL" id="HCQ40280.1"/>
    </source>
</evidence>
<evidence type="ECO:0000259" key="13">
    <source>
        <dbReference type="Pfam" id="PF00535"/>
    </source>
</evidence>